<proteinExistence type="predicted"/>
<dbReference type="STRING" id="262898.GA0070564_105484"/>
<dbReference type="Pfam" id="PF04237">
    <property type="entry name" value="YjbR"/>
    <property type="match status" value="1"/>
</dbReference>
<sequence length="115" mass="12851">MTREELLAYCLAKPGAWLDRPWEADEVVKVGSRIFAFLGAPDGEPRVWAKCGPDRVVADEWLHRFPGEASAAPYLGRYGWNALRLDGAIPDEDLLDAVDGSYDAVLARLPRRERP</sequence>
<dbReference type="InterPro" id="IPR058532">
    <property type="entry name" value="YjbR/MT2646/Rv2570-like"/>
</dbReference>
<evidence type="ECO:0000313" key="2">
    <source>
        <dbReference type="Proteomes" id="UP000199504"/>
    </source>
</evidence>
<dbReference type="AlphaFoldDB" id="A0A1C4ZIJ0"/>
<dbReference type="SUPFAM" id="SSF142906">
    <property type="entry name" value="YjbR-like"/>
    <property type="match status" value="1"/>
</dbReference>
<dbReference type="OrthoDB" id="3194910at2"/>
<gene>
    <name evidence="1" type="ORF">GA0070564_105484</name>
</gene>
<dbReference type="RefSeq" id="WP_091610229.1">
    <property type="nucleotide sequence ID" value="NZ_FMCX01000005.1"/>
</dbReference>
<organism evidence="1 2">
    <name type="scientific">Micromonospora mirobrigensis</name>
    <dbReference type="NCBI Taxonomy" id="262898"/>
    <lineage>
        <taxon>Bacteria</taxon>
        <taxon>Bacillati</taxon>
        <taxon>Actinomycetota</taxon>
        <taxon>Actinomycetes</taxon>
        <taxon>Micromonosporales</taxon>
        <taxon>Micromonosporaceae</taxon>
        <taxon>Micromonospora</taxon>
    </lineage>
</organism>
<keyword evidence="1" id="KW-0238">DNA-binding</keyword>
<keyword evidence="2" id="KW-1185">Reference proteome</keyword>
<dbReference type="InterPro" id="IPR007351">
    <property type="entry name" value="YjbR"/>
</dbReference>
<dbReference type="PANTHER" id="PTHR35145">
    <property type="entry name" value="CYTOPLASMIC PROTEIN-RELATED"/>
    <property type="match status" value="1"/>
</dbReference>
<name>A0A1C4ZIJ0_9ACTN</name>
<reference evidence="2" key="1">
    <citation type="submission" date="2016-06" db="EMBL/GenBank/DDBJ databases">
        <authorList>
            <person name="Varghese N."/>
            <person name="Submissions Spin"/>
        </authorList>
    </citation>
    <scope>NUCLEOTIDE SEQUENCE [LARGE SCALE GENOMIC DNA]</scope>
    <source>
        <strain evidence="2">DSM 44830</strain>
    </source>
</reference>
<dbReference type="PANTHER" id="PTHR35145:SF1">
    <property type="entry name" value="CYTOPLASMIC PROTEIN"/>
    <property type="match status" value="1"/>
</dbReference>
<evidence type="ECO:0000313" key="1">
    <source>
        <dbReference type="EMBL" id="SCF32601.1"/>
    </source>
</evidence>
<dbReference type="GO" id="GO:0003677">
    <property type="term" value="F:DNA binding"/>
    <property type="evidence" value="ECO:0007669"/>
    <property type="project" value="UniProtKB-KW"/>
</dbReference>
<protein>
    <submittedName>
        <fullName evidence="1">Predicted DNA-binding protein, MmcQ/YjbR family</fullName>
    </submittedName>
</protein>
<accession>A0A1C4ZIJ0</accession>
<dbReference type="EMBL" id="FMCX01000005">
    <property type="protein sequence ID" value="SCF32601.1"/>
    <property type="molecule type" value="Genomic_DNA"/>
</dbReference>
<dbReference type="InterPro" id="IPR038056">
    <property type="entry name" value="YjbR-like_sf"/>
</dbReference>
<dbReference type="Gene3D" id="3.90.1150.30">
    <property type="match status" value="1"/>
</dbReference>
<dbReference type="Proteomes" id="UP000199504">
    <property type="component" value="Unassembled WGS sequence"/>
</dbReference>